<evidence type="ECO:0000313" key="3">
    <source>
        <dbReference type="Proteomes" id="UP000230108"/>
    </source>
</evidence>
<proteinExistence type="predicted"/>
<dbReference type="Gene3D" id="3.30.70.1290">
    <property type="entry name" value="Transposase IS200-like"/>
    <property type="match status" value="1"/>
</dbReference>
<dbReference type="PANTHER" id="PTHR34322:SF2">
    <property type="entry name" value="TRANSPOSASE IS200-LIKE DOMAIN-CONTAINING PROTEIN"/>
    <property type="match status" value="1"/>
</dbReference>
<dbReference type="PANTHER" id="PTHR34322">
    <property type="entry name" value="TRANSPOSASE, Y1_TNP DOMAIN-CONTAINING"/>
    <property type="match status" value="1"/>
</dbReference>
<dbReference type="AlphaFoldDB" id="A0A2M7QDX0"/>
<sequence>MPGRTHTFITGGVYHVYNRSIEGKKILTLEALCNKFLQIMWYYRSTASLLRLSNLFRLGNVFKKTYLKTVEDNSTFRVSILAYCLMPTHYHLLLRQNKNGGISHYVSQIQNSFTRYSNVKQKRSGPLFIHRFQSKPVVSDEVFKHVSRYIHLNSYSSGIVDNVFSYAWSSLHEYMEGGNPKWRLCDTVPLLQLFNQDKERYKKFILNNADYQKTLEICKYADRSHL</sequence>
<dbReference type="Proteomes" id="UP000230108">
    <property type="component" value="Unassembled WGS sequence"/>
</dbReference>
<dbReference type="GO" id="GO:0004803">
    <property type="term" value="F:transposase activity"/>
    <property type="evidence" value="ECO:0007669"/>
    <property type="project" value="InterPro"/>
</dbReference>
<dbReference type="InterPro" id="IPR036515">
    <property type="entry name" value="Transposase_17_sf"/>
</dbReference>
<organism evidence="2 3">
    <name type="scientific">Candidatus Roizmanbacteria bacterium CG_4_10_14_0_8_um_filter_39_9</name>
    <dbReference type="NCBI Taxonomy" id="1974829"/>
    <lineage>
        <taxon>Bacteria</taxon>
        <taxon>Candidatus Roizmaniibacteriota</taxon>
    </lineage>
</organism>
<accession>A0A2M7QDX0</accession>
<evidence type="ECO:0000259" key="1">
    <source>
        <dbReference type="SMART" id="SM01321"/>
    </source>
</evidence>
<feature type="domain" description="Transposase IS200-like" evidence="1">
    <location>
        <begin position="9"/>
        <end position="153"/>
    </location>
</feature>
<gene>
    <name evidence="2" type="ORF">COY90_03100</name>
</gene>
<dbReference type="EMBL" id="PFLF01000064">
    <property type="protein sequence ID" value="PIY68972.1"/>
    <property type="molecule type" value="Genomic_DNA"/>
</dbReference>
<dbReference type="GO" id="GO:0006313">
    <property type="term" value="P:DNA transposition"/>
    <property type="evidence" value="ECO:0007669"/>
    <property type="project" value="InterPro"/>
</dbReference>
<dbReference type="GO" id="GO:0003677">
    <property type="term" value="F:DNA binding"/>
    <property type="evidence" value="ECO:0007669"/>
    <property type="project" value="InterPro"/>
</dbReference>
<dbReference type="Pfam" id="PF01797">
    <property type="entry name" value="Y1_Tnp"/>
    <property type="match status" value="1"/>
</dbReference>
<name>A0A2M7QDX0_9BACT</name>
<reference evidence="3" key="1">
    <citation type="submission" date="2017-09" db="EMBL/GenBank/DDBJ databases">
        <title>Depth-based differentiation of microbial function through sediment-hosted aquifers and enrichment of novel symbionts in the deep terrestrial subsurface.</title>
        <authorList>
            <person name="Probst A.J."/>
            <person name="Ladd B."/>
            <person name="Jarett J.K."/>
            <person name="Geller-Mcgrath D.E."/>
            <person name="Sieber C.M.K."/>
            <person name="Emerson J.B."/>
            <person name="Anantharaman K."/>
            <person name="Thomas B.C."/>
            <person name="Malmstrom R."/>
            <person name="Stieglmeier M."/>
            <person name="Klingl A."/>
            <person name="Woyke T."/>
            <person name="Ryan C.M."/>
            <person name="Banfield J.F."/>
        </authorList>
    </citation>
    <scope>NUCLEOTIDE SEQUENCE [LARGE SCALE GENOMIC DNA]</scope>
</reference>
<evidence type="ECO:0000313" key="2">
    <source>
        <dbReference type="EMBL" id="PIY68972.1"/>
    </source>
</evidence>
<dbReference type="InterPro" id="IPR002686">
    <property type="entry name" value="Transposase_17"/>
</dbReference>
<dbReference type="SMART" id="SM01321">
    <property type="entry name" value="Y1_Tnp"/>
    <property type="match status" value="1"/>
</dbReference>
<protein>
    <recommendedName>
        <fullName evidence="1">Transposase IS200-like domain-containing protein</fullName>
    </recommendedName>
</protein>
<dbReference type="SUPFAM" id="SSF143422">
    <property type="entry name" value="Transposase IS200-like"/>
    <property type="match status" value="1"/>
</dbReference>
<comment type="caution">
    <text evidence="2">The sequence shown here is derived from an EMBL/GenBank/DDBJ whole genome shotgun (WGS) entry which is preliminary data.</text>
</comment>